<proteinExistence type="predicted"/>
<organism evidence="1 2">
    <name type="scientific">Dreissena polymorpha</name>
    <name type="common">Zebra mussel</name>
    <name type="synonym">Mytilus polymorpha</name>
    <dbReference type="NCBI Taxonomy" id="45954"/>
    <lineage>
        <taxon>Eukaryota</taxon>
        <taxon>Metazoa</taxon>
        <taxon>Spiralia</taxon>
        <taxon>Lophotrochozoa</taxon>
        <taxon>Mollusca</taxon>
        <taxon>Bivalvia</taxon>
        <taxon>Autobranchia</taxon>
        <taxon>Heteroconchia</taxon>
        <taxon>Euheterodonta</taxon>
        <taxon>Imparidentia</taxon>
        <taxon>Neoheterodontei</taxon>
        <taxon>Myida</taxon>
        <taxon>Dreissenoidea</taxon>
        <taxon>Dreissenidae</taxon>
        <taxon>Dreissena</taxon>
    </lineage>
</organism>
<sequence>MTAIKSGHCRSSAGVCCQDSPVESRRSTVDRGFAGTLPAFTGAPPGHYWQQPGLCRGFTGLNRSLFGVDRKSATFRFNNDEYLLICTQLTFTCAYIRTYLHYRAKGTLSMCIELID</sequence>
<name>A0A9D4CIC6_DREPO</name>
<evidence type="ECO:0000313" key="1">
    <source>
        <dbReference type="EMBL" id="KAH3725869.1"/>
    </source>
</evidence>
<reference evidence="1" key="1">
    <citation type="journal article" date="2019" name="bioRxiv">
        <title>The Genome of the Zebra Mussel, Dreissena polymorpha: A Resource for Invasive Species Research.</title>
        <authorList>
            <person name="McCartney M.A."/>
            <person name="Auch B."/>
            <person name="Kono T."/>
            <person name="Mallez S."/>
            <person name="Zhang Y."/>
            <person name="Obille A."/>
            <person name="Becker A."/>
            <person name="Abrahante J.E."/>
            <person name="Garbe J."/>
            <person name="Badalamenti J.P."/>
            <person name="Herman A."/>
            <person name="Mangelson H."/>
            <person name="Liachko I."/>
            <person name="Sullivan S."/>
            <person name="Sone E.D."/>
            <person name="Koren S."/>
            <person name="Silverstein K.A.T."/>
            <person name="Beckman K.B."/>
            <person name="Gohl D.M."/>
        </authorList>
    </citation>
    <scope>NUCLEOTIDE SEQUENCE</scope>
    <source>
        <strain evidence="1">Duluth1</strain>
        <tissue evidence="1">Whole animal</tissue>
    </source>
</reference>
<gene>
    <name evidence="1" type="ORF">DPMN_051722</name>
</gene>
<protein>
    <submittedName>
        <fullName evidence="1">Uncharacterized protein</fullName>
    </submittedName>
</protein>
<accession>A0A9D4CIC6</accession>
<comment type="caution">
    <text evidence="1">The sequence shown here is derived from an EMBL/GenBank/DDBJ whole genome shotgun (WGS) entry which is preliminary data.</text>
</comment>
<dbReference type="Proteomes" id="UP000828390">
    <property type="component" value="Unassembled WGS sequence"/>
</dbReference>
<reference evidence="1" key="2">
    <citation type="submission" date="2020-11" db="EMBL/GenBank/DDBJ databases">
        <authorList>
            <person name="McCartney M.A."/>
            <person name="Auch B."/>
            <person name="Kono T."/>
            <person name="Mallez S."/>
            <person name="Becker A."/>
            <person name="Gohl D.M."/>
            <person name="Silverstein K.A.T."/>
            <person name="Koren S."/>
            <person name="Bechman K.B."/>
            <person name="Herman A."/>
            <person name="Abrahante J.E."/>
            <person name="Garbe J."/>
        </authorList>
    </citation>
    <scope>NUCLEOTIDE SEQUENCE</scope>
    <source>
        <strain evidence="1">Duluth1</strain>
        <tissue evidence="1">Whole animal</tissue>
    </source>
</reference>
<evidence type="ECO:0000313" key="2">
    <source>
        <dbReference type="Proteomes" id="UP000828390"/>
    </source>
</evidence>
<keyword evidence="2" id="KW-1185">Reference proteome</keyword>
<dbReference type="EMBL" id="JAIWYP010000012">
    <property type="protein sequence ID" value="KAH3725869.1"/>
    <property type="molecule type" value="Genomic_DNA"/>
</dbReference>
<dbReference type="AlphaFoldDB" id="A0A9D4CIC6"/>